<organism evidence="5 6">
    <name type="scientific">Kingdonia uniflora</name>
    <dbReference type="NCBI Taxonomy" id="39325"/>
    <lineage>
        <taxon>Eukaryota</taxon>
        <taxon>Viridiplantae</taxon>
        <taxon>Streptophyta</taxon>
        <taxon>Embryophyta</taxon>
        <taxon>Tracheophyta</taxon>
        <taxon>Spermatophyta</taxon>
        <taxon>Magnoliopsida</taxon>
        <taxon>Ranunculales</taxon>
        <taxon>Circaeasteraceae</taxon>
        <taxon>Kingdonia</taxon>
    </lineage>
</organism>
<keyword evidence="6" id="KW-1185">Reference proteome</keyword>
<dbReference type="Pfam" id="PF10417">
    <property type="entry name" value="1-cysPrx_C"/>
    <property type="match status" value="1"/>
</dbReference>
<evidence type="ECO:0000313" key="6">
    <source>
        <dbReference type="Proteomes" id="UP000541444"/>
    </source>
</evidence>
<dbReference type="Gene3D" id="3.40.30.10">
    <property type="entry name" value="Glutaredoxin"/>
    <property type="match status" value="1"/>
</dbReference>
<reference evidence="5 6" key="1">
    <citation type="journal article" date="2020" name="IScience">
        <title>Genome Sequencing of the Endangered Kingdonia uniflora (Circaeasteraceae, Ranunculales) Reveals Potential Mechanisms of Evolutionary Specialization.</title>
        <authorList>
            <person name="Sun Y."/>
            <person name="Deng T."/>
            <person name="Zhang A."/>
            <person name="Moore M.J."/>
            <person name="Landis J.B."/>
            <person name="Lin N."/>
            <person name="Zhang H."/>
            <person name="Zhang X."/>
            <person name="Huang J."/>
            <person name="Zhang X."/>
            <person name="Sun H."/>
            <person name="Wang H."/>
        </authorList>
    </citation>
    <scope>NUCLEOTIDE SEQUENCE [LARGE SCALE GENOMIC DNA]</scope>
    <source>
        <strain evidence="5">TB1705</strain>
        <tissue evidence="5">Leaf</tissue>
    </source>
</reference>
<keyword evidence="2" id="KW-0560">Oxidoreductase</keyword>
<name>A0A7J7MW34_9MAGN</name>
<dbReference type="EC" id="1.11.1.24" evidence="1"/>
<dbReference type="OrthoDB" id="185659at2759"/>
<comment type="catalytic activity">
    <reaction evidence="3">
        <text>a hydroperoxide + [thioredoxin]-dithiol = an alcohol + [thioredoxin]-disulfide + H2O</text>
        <dbReference type="Rhea" id="RHEA:62620"/>
        <dbReference type="Rhea" id="RHEA-COMP:10698"/>
        <dbReference type="Rhea" id="RHEA-COMP:10700"/>
        <dbReference type="ChEBI" id="CHEBI:15377"/>
        <dbReference type="ChEBI" id="CHEBI:29950"/>
        <dbReference type="ChEBI" id="CHEBI:30879"/>
        <dbReference type="ChEBI" id="CHEBI:35924"/>
        <dbReference type="ChEBI" id="CHEBI:50058"/>
        <dbReference type="EC" id="1.11.1.24"/>
    </reaction>
</comment>
<dbReference type="GO" id="GO:0140824">
    <property type="term" value="F:thioredoxin-dependent peroxiredoxin activity"/>
    <property type="evidence" value="ECO:0007669"/>
    <property type="project" value="UniProtKB-EC"/>
</dbReference>
<proteinExistence type="predicted"/>
<dbReference type="EMBL" id="JACGCM010001210">
    <property type="protein sequence ID" value="KAF6159002.1"/>
    <property type="molecule type" value="Genomic_DNA"/>
</dbReference>
<evidence type="ECO:0000256" key="3">
    <source>
        <dbReference type="ARBA" id="ARBA00049091"/>
    </source>
</evidence>
<evidence type="ECO:0000259" key="4">
    <source>
        <dbReference type="Pfam" id="PF10417"/>
    </source>
</evidence>
<dbReference type="AlphaFoldDB" id="A0A7J7MW34"/>
<gene>
    <name evidence="5" type="ORF">GIB67_042083</name>
</gene>
<sequence length="91" mass="10292">MLRSLGTQELRLKNNISCRRGDGSGDVDAIVGIFRRGGRMRERRWVTCSHSPRALQFVQDNPDEVCPAGWKPGEKSMKPDPKLSKEYFSAI</sequence>
<evidence type="ECO:0000256" key="2">
    <source>
        <dbReference type="ARBA" id="ARBA00023002"/>
    </source>
</evidence>
<evidence type="ECO:0000256" key="1">
    <source>
        <dbReference type="ARBA" id="ARBA00013017"/>
    </source>
</evidence>
<comment type="caution">
    <text evidence="5">The sequence shown here is derived from an EMBL/GenBank/DDBJ whole genome shotgun (WGS) entry which is preliminary data.</text>
</comment>
<feature type="domain" description="Peroxiredoxin C-terminal" evidence="4">
    <location>
        <begin position="54"/>
        <end position="89"/>
    </location>
</feature>
<dbReference type="Proteomes" id="UP000541444">
    <property type="component" value="Unassembled WGS sequence"/>
</dbReference>
<dbReference type="InterPro" id="IPR019479">
    <property type="entry name" value="Peroxiredoxin_C"/>
</dbReference>
<dbReference type="SUPFAM" id="SSF52833">
    <property type="entry name" value="Thioredoxin-like"/>
    <property type="match status" value="1"/>
</dbReference>
<dbReference type="InterPro" id="IPR036249">
    <property type="entry name" value="Thioredoxin-like_sf"/>
</dbReference>
<accession>A0A7J7MW34</accession>
<protein>
    <recommendedName>
        <fullName evidence="1">thioredoxin-dependent peroxiredoxin</fullName>
        <ecNumber evidence="1">1.11.1.24</ecNumber>
    </recommendedName>
</protein>
<evidence type="ECO:0000313" key="5">
    <source>
        <dbReference type="EMBL" id="KAF6159002.1"/>
    </source>
</evidence>